<name>A0A8X6HA35_TRICU</name>
<keyword evidence="5" id="KW-0531">Neurotransmitter degradation</keyword>
<dbReference type="GO" id="GO:0019695">
    <property type="term" value="P:choline metabolic process"/>
    <property type="evidence" value="ECO:0007669"/>
    <property type="project" value="TreeGrafter"/>
</dbReference>
<comment type="catalytic activity">
    <reaction evidence="8">
        <text>acetylcholine + H2O = choline + acetate + H(+)</text>
        <dbReference type="Rhea" id="RHEA:17561"/>
        <dbReference type="ChEBI" id="CHEBI:15354"/>
        <dbReference type="ChEBI" id="CHEBI:15355"/>
        <dbReference type="ChEBI" id="CHEBI:15377"/>
        <dbReference type="ChEBI" id="CHEBI:15378"/>
        <dbReference type="ChEBI" id="CHEBI:30089"/>
        <dbReference type="EC" id="3.1.1.7"/>
    </reaction>
</comment>
<reference evidence="11" key="1">
    <citation type="submission" date="2020-07" db="EMBL/GenBank/DDBJ databases">
        <title>Multicomponent nature underlies the extraordinary mechanical properties of spider dragline silk.</title>
        <authorList>
            <person name="Kono N."/>
            <person name="Nakamura H."/>
            <person name="Mori M."/>
            <person name="Yoshida Y."/>
            <person name="Ohtoshi R."/>
            <person name="Malay A.D."/>
            <person name="Moran D.A.P."/>
            <person name="Tomita M."/>
            <person name="Numata K."/>
            <person name="Arakawa K."/>
        </authorList>
    </citation>
    <scope>NUCLEOTIDE SEQUENCE</scope>
</reference>
<dbReference type="EMBL" id="BMAO01030745">
    <property type="protein sequence ID" value="GFQ70052.1"/>
    <property type="molecule type" value="Genomic_DNA"/>
</dbReference>
<dbReference type="InterPro" id="IPR029058">
    <property type="entry name" value="AB_hydrolase_fold"/>
</dbReference>
<organism evidence="11 12">
    <name type="scientific">Trichonephila clavata</name>
    <name type="common">Joro spider</name>
    <name type="synonym">Nephila clavata</name>
    <dbReference type="NCBI Taxonomy" id="2740835"/>
    <lineage>
        <taxon>Eukaryota</taxon>
        <taxon>Metazoa</taxon>
        <taxon>Ecdysozoa</taxon>
        <taxon>Arthropoda</taxon>
        <taxon>Chelicerata</taxon>
        <taxon>Arachnida</taxon>
        <taxon>Araneae</taxon>
        <taxon>Araneomorphae</taxon>
        <taxon>Entelegynae</taxon>
        <taxon>Araneoidea</taxon>
        <taxon>Nephilidae</taxon>
        <taxon>Trichonephila</taxon>
    </lineage>
</organism>
<evidence type="ECO:0000256" key="8">
    <source>
        <dbReference type="ARBA" id="ARBA00048484"/>
    </source>
</evidence>
<dbReference type="Proteomes" id="UP000887116">
    <property type="component" value="Unassembled WGS sequence"/>
</dbReference>
<dbReference type="AlphaFoldDB" id="A0A8X6HA35"/>
<evidence type="ECO:0000256" key="2">
    <source>
        <dbReference type="ARBA" id="ARBA00013276"/>
    </source>
</evidence>
<keyword evidence="9" id="KW-0732">Signal</keyword>
<dbReference type="GO" id="GO:0003990">
    <property type="term" value="F:acetylcholinesterase activity"/>
    <property type="evidence" value="ECO:0007669"/>
    <property type="project" value="UniProtKB-EC"/>
</dbReference>
<feature type="domain" description="Carboxylesterase type B" evidence="10">
    <location>
        <begin position="29"/>
        <end position="541"/>
    </location>
</feature>
<evidence type="ECO:0000256" key="3">
    <source>
        <dbReference type="ARBA" id="ARBA00022487"/>
    </source>
</evidence>
<dbReference type="InterPro" id="IPR050654">
    <property type="entry name" value="AChE-related_enzymes"/>
</dbReference>
<dbReference type="InterPro" id="IPR000997">
    <property type="entry name" value="Cholinesterase"/>
</dbReference>
<keyword evidence="3" id="KW-0719">Serine esterase</keyword>
<comment type="caution">
    <text evidence="11">The sequence shown here is derived from an EMBL/GenBank/DDBJ whole genome shotgun (WGS) entry which is preliminary data.</text>
</comment>
<dbReference type="GO" id="GO:0006581">
    <property type="term" value="P:acetylcholine catabolic process"/>
    <property type="evidence" value="ECO:0007669"/>
    <property type="project" value="TreeGrafter"/>
</dbReference>
<evidence type="ECO:0000259" key="10">
    <source>
        <dbReference type="Pfam" id="PF00135"/>
    </source>
</evidence>
<feature type="chain" id="PRO_5036483818" description="acetylcholinesterase" evidence="9">
    <location>
        <begin position="29"/>
        <end position="549"/>
    </location>
</feature>
<sequence>MVRESLFGTSHVLLFLCTILAIIQTINSQPVAQIGNSQIVGSKVAANGKPVNQFLSIPYAQPPTGDLRFKKPAPLQSLPSVYQAVNTPAACWQSSDYPFPWYDSSPGKNEDCLYLNIWTPDGANPQNKKAVIFFIHGGGFRYGSIRQMIYNGAPLAALGDVVVVTVNYRLGSFGFLTTGTEDAPGNVGLYDILEALKWVNQNIEAFGGDSSKITLAGQGAGAFAVGLLSTSPLAKGLYQRQIMESGSPAKPHAHTMRSNLRMSQKIAERVNCANQTYTLQQNPTQVMNCLRRVSPEKISRATATVKPLSSVNFLPQYGDELLPVNPHTAIKNQNIMCNDILIGNTLDEGSYQLTTQYPDLFGFFGEREPTITKPTGENLIRDSFKNFPNQNLLVQQYLPSSVSNRSYEVIRENVYAASGDASVVCPTMYYAEKCAAGGGSVYYYVWRRRPTNSPWAFWMGAAHSSEIEFIFGMPVIHPNYFHPDEVQISMTMIQIWSTFARNGKPGIVWPMFSPEKPELKYLGPGLSTSKNDVGFHQDNCNFFRPYFGF</sequence>
<dbReference type="Pfam" id="PF00135">
    <property type="entry name" value="COesterase"/>
    <property type="match status" value="1"/>
</dbReference>
<dbReference type="FunFam" id="3.40.50.1820:FF:000029">
    <property type="entry name" value="Acetylcholinesterase"/>
    <property type="match status" value="1"/>
</dbReference>
<dbReference type="InterPro" id="IPR019819">
    <property type="entry name" value="Carboxylesterase_B_CS"/>
</dbReference>
<keyword evidence="6" id="KW-1015">Disulfide bond</keyword>
<evidence type="ECO:0000256" key="6">
    <source>
        <dbReference type="ARBA" id="ARBA00023157"/>
    </source>
</evidence>
<gene>
    <name evidence="11" type="ORF">TNCT_410622</name>
</gene>
<dbReference type="PRINTS" id="PR00878">
    <property type="entry name" value="CHOLNESTRASE"/>
</dbReference>
<keyword evidence="7" id="KW-0325">Glycoprotein</keyword>
<feature type="signal peptide" evidence="9">
    <location>
        <begin position="1"/>
        <end position="28"/>
    </location>
</feature>
<comment type="similarity">
    <text evidence="1">Belongs to the type-B carboxylesterase/lipase family.</text>
</comment>
<dbReference type="PANTHER" id="PTHR43918:SF4">
    <property type="entry name" value="CARBOXYLIC ESTER HYDROLASE"/>
    <property type="match status" value="1"/>
</dbReference>
<dbReference type="EC" id="3.1.1.7" evidence="2"/>
<evidence type="ECO:0000256" key="1">
    <source>
        <dbReference type="ARBA" id="ARBA00005964"/>
    </source>
</evidence>
<dbReference type="GO" id="GO:0005615">
    <property type="term" value="C:extracellular space"/>
    <property type="evidence" value="ECO:0007669"/>
    <property type="project" value="TreeGrafter"/>
</dbReference>
<keyword evidence="12" id="KW-1185">Reference proteome</keyword>
<proteinExistence type="inferred from homology"/>
<evidence type="ECO:0000313" key="12">
    <source>
        <dbReference type="Proteomes" id="UP000887116"/>
    </source>
</evidence>
<protein>
    <recommendedName>
        <fullName evidence="2">acetylcholinesterase</fullName>
        <ecNumber evidence="2">3.1.1.7</ecNumber>
    </recommendedName>
</protein>
<keyword evidence="4" id="KW-0378">Hydrolase</keyword>
<dbReference type="PROSITE" id="PS00941">
    <property type="entry name" value="CARBOXYLESTERASE_B_2"/>
    <property type="match status" value="1"/>
</dbReference>
<evidence type="ECO:0000313" key="11">
    <source>
        <dbReference type="EMBL" id="GFQ70052.1"/>
    </source>
</evidence>
<dbReference type="GO" id="GO:0005886">
    <property type="term" value="C:plasma membrane"/>
    <property type="evidence" value="ECO:0007669"/>
    <property type="project" value="TreeGrafter"/>
</dbReference>
<accession>A0A8X6HA35</accession>
<evidence type="ECO:0000256" key="5">
    <source>
        <dbReference type="ARBA" id="ARBA00022867"/>
    </source>
</evidence>
<dbReference type="InterPro" id="IPR002018">
    <property type="entry name" value="CarbesteraseB"/>
</dbReference>
<dbReference type="SUPFAM" id="SSF53474">
    <property type="entry name" value="alpha/beta-Hydrolases"/>
    <property type="match status" value="1"/>
</dbReference>
<dbReference type="PANTHER" id="PTHR43918">
    <property type="entry name" value="ACETYLCHOLINESTERASE"/>
    <property type="match status" value="1"/>
</dbReference>
<evidence type="ECO:0000256" key="7">
    <source>
        <dbReference type="ARBA" id="ARBA00023180"/>
    </source>
</evidence>
<evidence type="ECO:0000256" key="9">
    <source>
        <dbReference type="SAM" id="SignalP"/>
    </source>
</evidence>
<evidence type="ECO:0000256" key="4">
    <source>
        <dbReference type="ARBA" id="ARBA00022801"/>
    </source>
</evidence>
<dbReference type="OrthoDB" id="6475789at2759"/>
<dbReference type="Gene3D" id="3.40.50.1820">
    <property type="entry name" value="alpha/beta hydrolase"/>
    <property type="match status" value="1"/>
</dbReference>